<organism evidence="8 9">
    <name type="scientific">Exaiptasia diaphana</name>
    <name type="common">Tropical sea anemone</name>
    <name type="synonym">Aiptasia pulchella</name>
    <dbReference type="NCBI Taxonomy" id="2652724"/>
    <lineage>
        <taxon>Eukaryota</taxon>
        <taxon>Metazoa</taxon>
        <taxon>Cnidaria</taxon>
        <taxon>Anthozoa</taxon>
        <taxon>Hexacorallia</taxon>
        <taxon>Actiniaria</taxon>
        <taxon>Aiptasiidae</taxon>
        <taxon>Exaiptasia</taxon>
    </lineage>
</organism>
<evidence type="ECO:0000256" key="3">
    <source>
        <dbReference type="ARBA" id="ARBA00022989"/>
    </source>
</evidence>
<evidence type="ECO:0000259" key="6">
    <source>
        <dbReference type="Pfam" id="PF02931"/>
    </source>
</evidence>
<name>A0A913YH91_EXADI</name>
<dbReference type="InterPro" id="IPR006201">
    <property type="entry name" value="Neur_channel"/>
</dbReference>
<dbReference type="CDD" id="cd19051">
    <property type="entry name" value="LGIC_TM_cation"/>
    <property type="match status" value="1"/>
</dbReference>
<dbReference type="InterPro" id="IPR036719">
    <property type="entry name" value="Neuro-gated_channel_TM_sf"/>
</dbReference>
<comment type="subcellular location">
    <subcellularLocation>
        <location evidence="1">Membrane</location>
        <topology evidence="1">Multi-pass membrane protein</topology>
    </subcellularLocation>
</comment>
<dbReference type="InterPro" id="IPR036734">
    <property type="entry name" value="Neur_chan_lig-bd_sf"/>
</dbReference>
<evidence type="ECO:0000259" key="7">
    <source>
        <dbReference type="Pfam" id="PF02932"/>
    </source>
</evidence>
<dbReference type="RefSeq" id="XP_028514439.1">
    <property type="nucleotide sequence ID" value="XM_028658638.1"/>
</dbReference>
<protein>
    <submittedName>
        <fullName evidence="8">Uncharacterized protein</fullName>
    </submittedName>
</protein>
<dbReference type="KEGG" id="epa:114574919"/>
<keyword evidence="2 5" id="KW-0812">Transmembrane</keyword>
<evidence type="ECO:0000256" key="5">
    <source>
        <dbReference type="SAM" id="Phobius"/>
    </source>
</evidence>
<evidence type="ECO:0000313" key="8">
    <source>
        <dbReference type="EnsemblMetazoa" id="XP_028514439.1"/>
    </source>
</evidence>
<evidence type="ECO:0000256" key="4">
    <source>
        <dbReference type="ARBA" id="ARBA00023136"/>
    </source>
</evidence>
<dbReference type="SUPFAM" id="SSF63712">
    <property type="entry name" value="Nicotinic receptor ligand binding domain-like"/>
    <property type="match status" value="1"/>
</dbReference>
<feature type="domain" description="Neurotransmitter-gated ion-channel transmembrane" evidence="7">
    <location>
        <begin position="230"/>
        <end position="322"/>
    </location>
</feature>
<dbReference type="EnsemblMetazoa" id="XM_028658638.1">
    <property type="protein sequence ID" value="XP_028514439.1"/>
    <property type="gene ID" value="LOC114574919"/>
</dbReference>
<dbReference type="GO" id="GO:0004888">
    <property type="term" value="F:transmembrane signaling receptor activity"/>
    <property type="evidence" value="ECO:0007669"/>
    <property type="project" value="InterPro"/>
</dbReference>
<keyword evidence="4 5" id="KW-0472">Membrane</keyword>
<reference evidence="8" key="1">
    <citation type="submission" date="2022-11" db="UniProtKB">
        <authorList>
            <consortium name="EnsemblMetazoa"/>
        </authorList>
    </citation>
    <scope>IDENTIFICATION</scope>
</reference>
<dbReference type="Pfam" id="PF02931">
    <property type="entry name" value="Neur_chan_LBD"/>
    <property type="match status" value="1"/>
</dbReference>
<dbReference type="FunFam" id="2.70.170.10:FF:000028">
    <property type="entry name" value="AcetylCholine Receptor"/>
    <property type="match status" value="1"/>
</dbReference>
<dbReference type="InterPro" id="IPR038050">
    <property type="entry name" value="Neuro_actylchol_rec"/>
</dbReference>
<feature type="transmembrane region" description="Helical" evidence="5">
    <location>
        <begin position="282"/>
        <end position="305"/>
    </location>
</feature>
<proteinExistence type="predicted"/>
<keyword evidence="3 5" id="KW-1133">Transmembrane helix</keyword>
<dbReference type="PANTHER" id="PTHR18945">
    <property type="entry name" value="NEUROTRANSMITTER GATED ION CHANNEL"/>
    <property type="match status" value="1"/>
</dbReference>
<keyword evidence="9" id="KW-1185">Reference proteome</keyword>
<dbReference type="Proteomes" id="UP000887567">
    <property type="component" value="Unplaced"/>
</dbReference>
<evidence type="ECO:0000256" key="1">
    <source>
        <dbReference type="ARBA" id="ARBA00004141"/>
    </source>
</evidence>
<feature type="transmembrane region" description="Helical" evidence="5">
    <location>
        <begin position="224"/>
        <end position="245"/>
    </location>
</feature>
<dbReference type="Pfam" id="PF02932">
    <property type="entry name" value="Neur_chan_memb"/>
    <property type="match status" value="1"/>
</dbReference>
<dbReference type="GO" id="GO:0005230">
    <property type="term" value="F:extracellular ligand-gated monoatomic ion channel activity"/>
    <property type="evidence" value="ECO:0007669"/>
    <property type="project" value="InterPro"/>
</dbReference>
<evidence type="ECO:0000313" key="9">
    <source>
        <dbReference type="Proteomes" id="UP000887567"/>
    </source>
</evidence>
<feature type="transmembrane region" description="Helical" evidence="5">
    <location>
        <begin position="395"/>
        <end position="415"/>
    </location>
</feature>
<feature type="domain" description="Neurotransmitter-gated ion-channel ligand-binding" evidence="6">
    <location>
        <begin position="22"/>
        <end position="220"/>
    </location>
</feature>
<dbReference type="SUPFAM" id="SSF90112">
    <property type="entry name" value="Neurotransmitter-gated ion-channel transmembrane pore"/>
    <property type="match status" value="1"/>
</dbReference>
<dbReference type="GeneID" id="114574919"/>
<dbReference type="InterPro" id="IPR006202">
    <property type="entry name" value="Neur_chan_lig-bd"/>
</dbReference>
<dbReference type="OrthoDB" id="5975154at2759"/>
<dbReference type="GO" id="GO:0016020">
    <property type="term" value="C:membrane"/>
    <property type="evidence" value="ECO:0007669"/>
    <property type="project" value="UniProtKB-SubCell"/>
</dbReference>
<sequence length="418" mass="48012">MQNLGNGAKNYYKIKKNIRALALKDYDKVIGPSSQGQMPARKVWFSLRVKKLSEISTKYQYLKVKAMIEMKWYDYLLKWDKNKHSKVTYVHYLSNEIWKPDITLLNDDDEERDKKLKVHRLIVNSNGKVLWRFPTTLVSSCSLDVTRWPMDTQECKLMFGSSAFGQRRLKIIGVNKTQNASISSGEWSLKSIKMHEGFYDHGDGRNYSMVQYKLTIDRKPAYTLFYLSPPSIILAILTFMSFCIPSESGERIGFVTTILLTMMVFLLLLPEYLPRTSDGLPVLGILLIVAMVIIAIVLMATIVIVKFYHSEGFPPSWIQKLFCFLSPFEGFSLKKTLPMSFLGKIGRKVSSGQLPFTITPNEVELETISSLPFEPRIAFGEDVKKITWKDLSIRLNWFLFGIILCAFLITCAYLFSLN</sequence>
<dbReference type="PRINTS" id="PR00252">
    <property type="entry name" value="NRIONCHANNEL"/>
</dbReference>
<dbReference type="InterPro" id="IPR006029">
    <property type="entry name" value="Neurotrans-gated_channel_TM"/>
</dbReference>
<dbReference type="Gene3D" id="1.20.58.390">
    <property type="entry name" value="Neurotransmitter-gated ion-channel transmembrane domain"/>
    <property type="match status" value="1"/>
</dbReference>
<dbReference type="Gene3D" id="2.70.170.10">
    <property type="entry name" value="Neurotransmitter-gated ion-channel ligand-binding domain"/>
    <property type="match status" value="1"/>
</dbReference>
<dbReference type="AlphaFoldDB" id="A0A913YH91"/>
<accession>A0A913YH91</accession>
<evidence type="ECO:0000256" key="2">
    <source>
        <dbReference type="ARBA" id="ARBA00022692"/>
    </source>
</evidence>
<dbReference type="OMA" id="MINVTIS"/>
<feature type="transmembrane region" description="Helical" evidence="5">
    <location>
        <begin position="252"/>
        <end position="270"/>
    </location>
</feature>